<dbReference type="CDD" id="cd01293">
    <property type="entry name" value="Bact_CD"/>
    <property type="match status" value="1"/>
</dbReference>
<feature type="domain" description="Amidohydrolase 3" evidence="1">
    <location>
        <begin position="163"/>
        <end position="386"/>
    </location>
</feature>
<dbReference type="SUPFAM" id="SSF51556">
    <property type="entry name" value="Metallo-dependent hydrolases"/>
    <property type="match status" value="1"/>
</dbReference>
<dbReference type="Gene3D" id="3.10.450.50">
    <property type="match status" value="1"/>
</dbReference>
<organism evidence="2 3">
    <name type="scientific">Roseibium aestuarii</name>
    <dbReference type="NCBI Taxonomy" id="2600299"/>
    <lineage>
        <taxon>Bacteria</taxon>
        <taxon>Pseudomonadati</taxon>
        <taxon>Pseudomonadota</taxon>
        <taxon>Alphaproteobacteria</taxon>
        <taxon>Hyphomicrobiales</taxon>
        <taxon>Stappiaceae</taxon>
        <taxon>Roseibium</taxon>
    </lineage>
</organism>
<dbReference type="Gene3D" id="3.20.20.140">
    <property type="entry name" value="Metal-dependent hydrolases"/>
    <property type="match status" value="1"/>
</dbReference>
<proteinExistence type="predicted"/>
<dbReference type="PANTHER" id="PTHR32027">
    <property type="entry name" value="CYTOSINE DEAMINASE"/>
    <property type="match status" value="1"/>
</dbReference>
<dbReference type="Gene3D" id="2.30.40.10">
    <property type="entry name" value="Urease, subunit C, domain 1"/>
    <property type="match status" value="1"/>
</dbReference>
<dbReference type="InterPro" id="IPR013108">
    <property type="entry name" value="Amidohydro_3"/>
</dbReference>
<name>A0ABW4JZT0_9HYPH</name>
<dbReference type="InterPro" id="IPR011059">
    <property type="entry name" value="Metal-dep_hydrolase_composite"/>
</dbReference>
<dbReference type="SUPFAM" id="SSF51338">
    <property type="entry name" value="Composite domain of metallo-dependent hydrolases"/>
    <property type="match status" value="1"/>
</dbReference>
<dbReference type="Proteomes" id="UP001597327">
    <property type="component" value="Unassembled WGS sequence"/>
</dbReference>
<dbReference type="Pfam" id="PF07969">
    <property type="entry name" value="Amidohydro_3"/>
    <property type="match status" value="1"/>
</dbReference>
<dbReference type="InterPro" id="IPR024507">
    <property type="entry name" value="AtzH-like"/>
</dbReference>
<gene>
    <name evidence="2" type="primary">hpxZ</name>
    <name evidence="2" type="ORF">ACFSC7_19420</name>
</gene>
<dbReference type="InterPro" id="IPR052349">
    <property type="entry name" value="Metallo-hydrolase_Enzymes"/>
</dbReference>
<evidence type="ECO:0000259" key="1">
    <source>
        <dbReference type="Pfam" id="PF07969"/>
    </source>
</evidence>
<dbReference type="PANTHER" id="PTHR32027:SF9">
    <property type="entry name" value="BLL3847 PROTEIN"/>
    <property type="match status" value="1"/>
</dbReference>
<dbReference type="SUPFAM" id="SSF54427">
    <property type="entry name" value="NTF2-like"/>
    <property type="match status" value="1"/>
</dbReference>
<evidence type="ECO:0000313" key="3">
    <source>
        <dbReference type="Proteomes" id="UP001597327"/>
    </source>
</evidence>
<evidence type="ECO:0000313" key="2">
    <source>
        <dbReference type="EMBL" id="MFD1697695.1"/>
    </source>
</evidence>
<dbReference type="NCBIfam" id="NF033625">
    <property type="entry name" value="HpxZ"/>
    <property type="match status" value="1"/>
</dbReference>
<reference evidence="3" key="1">
    <citation type="journal article" date="2019" name="Int. J. Syst. Evol. Microbiol.">
        <title>The Global Catalogue of Microorganisms (GCM) 10K type strain sequencing project: providing services to taxonomists for standard genome sequencing and annotation.</title>
        <authorList>
            <consortium name="The Broad Institute Genomics Platform"/>
            <consortium name="The Broad Institute Genome Sequencing Center for Infectious Disease"/>
            <person name="Wu L."/>
            <person name="Ma J."/>
        </authorList>
    </citation>
    <scope>NUCLEOTIDE SEQUENCE [LARGE SCALE GENOMIC DNA]</scope>
    <source>
        <strain evidence="3">JCM 3369</strain>
    </source>
</reference>
<accession>A0ABW4JZT0</accession>
<dbReference type="RefSeq" id="WP_149893145.1">
    <property type="nucleotide sequence ID" value="NZ_JBHUFA010000016.1"/>
</dbReference>
<dbReference type="InterPro" id="IPR032466">
    <property type="entry name" value="Metal_Hydrolase"/>
</dbReference>
<protein>
    <submittedName>
        <fullName evidence="2">Oxalurate catabolism protein HpxZ</fullName>
    </submittedName>
</protein>
<dbReference type="InterPro" id="IPR032710">
    <property type="entry name" value="NTF2-like_dom_sf"/>
</dbReference>
<sequence>MTFPISAPAFLLRNVRLSSDPSAPIDLRIEEGRIVAIGPDLATDDLSVMDGGGAMLIPGFVESHIHLDKACILDRCRNETGTLAGAIASVAVAKAAFSEEDIYFRGAGVLEKAIAQGTNALRTHVEIDPVVGLTGFRAVMRLKQDFAWALDLQICVFPQDGLTNLPGTLELLDEALDQGADLLGGCPYTDPEPDTQIRLLFELARARDVDLDFHLDFHLDPRRGHLDEILRQTEAHEFQGRVTIGHVTSLSALPAPELDAVLKRLVSAGVALTVLPATDLYLMGRGHDHLVPRGVTPAHRLAALGGCCTLATNNVLNPFTPYGDCSLPRLANLYANIQQLGEAPDLETCLAMVTSLPERLLGRERRIEAGAEATFIALDARDGAQVVGEIRRPVWGMKKGRMTFEAPAPRVLGPRAAPFACEPVRGSGDPLEDVPTFRSALGSAPGPAAADLEAAFASYEAALVSNDVATLDRLFLDAPQTIRYGGGENLYGYAQIAAYRAGRSPAGLDRVLSRTVLTAHGPDVAVASTLFHRDTAPGKVGRQMQTWVRTSEGWKIAAAHVSVIDDPEAKGSPSL</sequence>
<comment type="caution">
    <text evidence="2">The sequence shown here is derived from an EMBL/GenBank/DDBJ whole genome shotgun (WGS) entry which is preliminary data.</text>
</comment>
<keyword evidence="3" id="KW-1185">Reference proteome</keyword>
<dbReference type="EMBL" id="JBHUFA010000016">
    <property type="protein sequence ID" value="MFD1697695.1"/>
    <property type="molecule type" value="Genomic_DNA"/>
</dbReference>
<dbReference type="Pfam" id="PF11533">
    <property type="entry name" value="AtzH-like"/>
    <property type="match status" value="1"/>
</dbReference>